<dbReference type="Pfam" id="PF04230">
    <property type="entry name" value="PS_pyruv_trans"/>
    <property type="match status" value="1"/>
</dbReference>
<feature type="domain" description="Polysaccharide pyruvyl transferase" evidence="1">
    <location>
        <begin position="17"/>
        <end position="317"/>
    </location>
</feature>
<dbReference type="InterPro" id="IPR007345">
    <property type="entry name" value="Polysacch_pyruvyl_Trfase"/>
</dbReference>
<accession>A0A8J2ZXQ7</accession>
<dbReference type="AlphaFoldDB" id="A0A8J2ZXQ7"/>
<evidence type="ECO:0000259" key="1">
    <source>
        <dbReference type="Pfam" id="PF04230"/>
    </source>
</evidence>
<evidence type="ECO:0000313" key="3">
    <source>
        <dbReference type="Proteomes" id="UP000656813"/>
    </source>
</evidence>
<reference evidence="2" key="2">
    <citation type="submission" date="2020-09" db="EMBL/GenBank/DDBJ databases">
        <authorList>
            <person name="Sun Q."/>
            <person name="Zhou Y."/>
        </authorList>
    </citation>
    <scope>NUCLEOTIDE SEQUENCE</scope>
    <source>
        <strain evidence="2">CGMCC 1.12777</strain>
    </source>
</reference>
<reference evidence="2" key="1">
    <citation type="journal article" date="2014" name="Int. J. Syst. Evol. Microbiol.">
        <title>Complete genome sequence of Corynebacterium casei LMG S-19264T (=DSM 44701T), isolated from a smear-ripened cheese.</title>
        <authorList>
            <consortium name="US DOE Joint Genome Institute (JGI-PGF)"/>
            <person name="Walter F."/>
            <person name="Albersmeier A."/>
            <person name="Kalinowski J."/>
            <person name="Ruckert C."/>
        </authorList>
    </citation>
    <scope>NUCLEOTIDE SEQUENCE</scope>
    <source>
        <strain evidence="2">CGMCC 1.12777</strain>
    </source>
</reference>
<gene>
    <name evidence="2" type="ORF">GCM10007096_26800</name>
</gene>
<evidence type="ECO:0000313" key="2">
    <source>
        <dbReference type="EMBL" id="GGH84221.1"/>
    </source>
</evidence>
<organism evidence="2 3">
    <name type="scientific">Pullulanibacillus pueri</name>
    <dbReference type="NCBI Taxonomy" id="1437324"/>
    <lineage>
        <taxon>Bacteria</taxon>
        <taxon>Bacillati</taxon>
        <taxon>Bacillota</taxon>
        <taxon>Bacilli</taxon>
        <taxon>Bacillales</taxon>
        <taxon>Sporolactobacillaceae</taxon>
        <taxon>Pullulanibacillus</taxon>
    </lineage>
</organism>
<protein>
    <recommendedName>
        <fullName evidence="1">Polysaccharide pyruvyl transferase domain-containing protein</fullName>
    </recommendedName>
</protein>
<name>A0A8J2ZXQ7_9BACL</name>
<sequence>MNTKGTVALVSGFWGQNIGNAFFNIGGKKILEEIFGNYKIEFIQDQPGYRTFNDQSKGNPKNDVGLLKYLKTDFIVLQGPMLTINFRKLWEETFKELTKRGTKIILLGAAMFKHTDEEKKANREFLKLYKPFILSTRDPQTYEAFKDICEFTYNGLDSAFFVPDAYKPFELVTERPYITLNFDRWAEPNIFTSRNREDIPEKADKSFEYKGISWGLKHSRLQKFFSDLGKWQAYFGHELDFRNLPTEIEGYKIIRPEHRFNPHITRKIYRHKNAVASDEPFTYFTVYANTQLTLADRVHACVATLAYGKPAMLFTPSPRSRLFDRFECLSEIKNKPVQLDARVLEKEKADQIKFLKEAISTI</sequence>
<dbReference type="Proteomes" id="UP000656813">
    <property type="component" value="Unassembled WGS sequence"/>
</dbReference>
<dbReference type="EMBL" id="BMFV01000020">
    <property type="protein sequence ID" value="GGH84221.1"/>
    <property type="molecule type" value="Genomic_DNA"/>
</dbReference>
<proteinExistence type="predicted"/>
<keyword evidence="3" id="KW-1185">Reference proteome</keyword>
<comment type="caution">
    <text evidence="2">The sequence shown here is derived from an EMBL/GenBank/DDBJ whole genome shotgun (WGS) entry which is preliminary data.</text>
</comment>
<dbReference type="RefSeq" id="WP_188497882.1">
    <property type="nucleotide sequence ID" value="NZ_BMFV01000020.1"/>
</dbReference>